<accession>A0A0F6YR05</accession>
<proteinExistence type="predicted"/>
<dbReference type="GeneID" id="26796425"/>
<dbReference type="Proteomes" id="UP000201946">
    <property type="component" value="Segment"/>
</dbReference>
<gene>
    <name evidence="1" type="primary">142</name>
    <name evidence="1" type="ORF">SEA_MINDY_142</name>
</gene>
<reference evidence="1 2" key="1">
    <citation type="journal article" date="2015" name="Genome Announc.">
        <title>Genome Sequence of Mycobacteriophage Mindy.</title>
        <authorList>
            <person name="Pope W.H."/>
            <person name="Bernstein N.I."/>
            <person name="Fasolas C.S."/>
            <person name="Mezghani N."/>
            <person name="Pressimone C.A."/>
            <person name="Selvakumar P."/>
            <person name="Stanton A.C."/>
            <person name="Lapin J.S."/>
            <person name="Prout A.K."/>
            <person name="Grubb S.R."/>
            <person name="Warner M.H."/>
            <person name="Bowman C.A."/>
            <person name="Russell D.A."/>
            <person name="Hatfull G.F."/>
        </authorList>
    </citation>
    <scope>NUCLEOTIDE SEQUENCE [LARGE SCALE GENOMIC DNA]</scope>
</reference>
<name>A0A0F6YR05_9CAUD</name>
<dbReference type="RefSeq" id="YP_009225427.1">
    <property type="nucleotide sequence ID" value="NC_029093.1"/>
</dbReference>
<organism evidence="1 2">
    <name type="scientific">Mycobacterium phage Mindy</name>
    <dbReference type="NCBI Taxonomy" id="1647311"/>
    <lineage>
        <taxon>Viruses</taxon>
        <taxon>Duplodnaviria</taxon>
        <taxon>Heunggongvirae</taxon>
        <taxon>Uroviricota</taxon>
        <taxon>Caudoviricetes</taxon>
        <taxon>Kostyavirus</taxon>
        <taxon>Kostyavirus toto</taxon>
    </lineage>
</organism>
<evidence type="ECO:0000313" key="1">
    <source>
        <dbReference type="EMBL" id="AKF15170.1"/>
    </source>
</evidence>
<sequence>MSEIFQPWETVTVFAGTNVFDTEGRNFRYPAVVVGGPYTLSTGIEGYMVEGRSGNRHYVYTRDMERVETLQGLSVRHRNGRVGTVLEDNGGHCVYVRWTDGSMAQGGGTDGWYSRHALMPTDASHIDNLRD</sequence>
<dbReference type="EMBL" id="KR080204">
    <property type="protein sequence ID" value="AKF15170.1"/>
    <property type="molecule type" value="Genomic_DNA"/>
</dbReference>
<protein>
    <submittedName>
        <fullName evidence="1">Uncharacterized protein</fullName>
    </submittedName>
</protein>
<dbReference type="KEGG" id="vg:26796425"/>
<evidence type="ECO:0000313" key="2">
    <source>
        <dbReference type="Proteomes" id="UP000201946"/>
    </source>
</evidence>